<reference evidence="1 2" key="1">
    <citation type="submission" date="2018-08" db="EMBL/GenBank/DDBJ databases">
        <title>Recombination of ecologically and evolutionarily significant loci maintains genetic cohesion in the Pseudomonas syringae species complex.</title>
        <authorList>
            <person name="Dillon M."/>
            <person name="Thakur S."/>
            <person name="Almeida R.N.D."/>
            <person name="Weir B.S."/>
            <person name="Guttman D.S."/>
        </authorList>
    </citation>
    <scope>NUCLEOTIDE SEQUENCE [LARGE SCALE GENOMIC DNA]</scope>
    <source>
        <strain evidence="1 2">1089_5</strain>
    </source>
</reference>
<dbReference type="Gene3D" id="3.40.50.300">
    <property type="entry name" value="P-loop containing nucleotide triphosphate hydrolases"/>
    <property type="match status" value="1"/>
</dbReference>
<sequence>MGREFIRQPSTRTPEMRLSKPLQRYATFQEYIQGQIWSECWGGSSLLPPGKFAVCLRACVIEPSTKVEMTVDISWRELFGNERSEIFDLVIEGQNEAVDWPSLESLEPYSLEVAEGDMFVGRSAKVKAIANKLLKHPMTSTYVTGQKRIGKTSLAKAGCLDASVSTTHNLKIHHG</sequence>
<proteinExistence type="predicted"/>
<dbReference type="Proteomes" id="UP000278062">
    <property type="component" value="Unassembled WGS sequence"/>
</dbReference>
<dbReference type="AlphaFoldDB" id="A0A3M3RLC2"/>
<evidence type="ECO:0000313" key="1">
    <source>
        <dbReference type="EMBL" id="RMN97250.1"/>
    </source>
</evidence>
<gene>
    <name evidence="1" type="ORF">ALQ49_200006</name>
</gene>
<accession>A0A3M3RLC2</accession>
<protein>
    <submittedName>
        <fullName evidence="1">Uncharacterized protein</fullName>
    </submittedName>
</protein>
<dbReference type="InterPro" id="IPR027417">
    <property type="entry name" value="P-loop_NTPase"/>
</dbReference>
<evidence type="ECO:0000313" key="2">
    <source>
        <dbReference type="Proteomes" id="UP000278062"/>
    </source>
</evidence>
<name>A0A3M3RLC2_9PSED</name>
<dbReference type="EMBL" id="RBPL01000062">
    <property type="protein sequence ID" value="RMN97250.1"/>
    <property type="molecule type" value="Genomic_DNA"/>
</dbReference>
<organism evidence="1 2">
    <name type="scientific">Pseudomonas syringae pv. apii</name>
    <dbReference type="NCBI Taxonomy" id="81036"/>
    <lineage>
        <taxon>Bacteria</taxon>
        <taxon>Pseudomonadati</taxon>
        <taxon>Pseudomonadota</taxon>
        <taxon>Gammaproteobacteria</taxon>
        <taxon>Pseudomonadales</taxon>
        <taxon>Pseudomonadaceae</taxon>
        <taxon>Pseudomonas</taxon>
    </lineage>
</organism>
<comment type="caution">
    <text evidence="1">The sequence shown here is derived from an EMBL/GenBank/DDBJ whole genome shotgun (WGS) entry which is preliminary data.</text>
</comment>